<dbReference type="RefSeq" id="XP_020558416.1">
    <property type="nucleotide sequence ID" value="XM_020702757.2"/>
</dbReference>
<name>A0A3B3HPW2_ORYLA</name>
<evidence type="ECO:0000256" key="1">
    <source>
        <dbReference type="ARBA" id="ARBA00022737"/>
    </source>
</evidence>
<dbReference type="PROSITE" id="PS50088">
    <property type="entry name" value="ANK_REPEAT"/>
    <property type="match status" value="2"/>
</dbReference>
<dbReference type="RefSeq" id="XP_011472908.1">
    <property type="nucleotide sequence ID" value="XM_011474606.3"/>
</dbReference>
<dbReference type="GeneID" id="101163481"/>
<dbReference type="Ensembl" id="ENSORLT00000033880.1">
    <property type="protein sequence ID" value="ENSORLP00000035582.1"/>
    <property type="gene ID" value="ENSORLG00000022673.1"/>
</dbReference>
<dbReference type="PROSITE" id="PS50297">
    <property type="entry name" value="ANK_REP_REGION"/>
    <property type="match status" value="2"/>
</dbReference>
<keyword evidence="1" id="KW-0677">Repeat</keyword>
<evidence type="ECO:0000256" key="2">
    <source>
        <dbReference type="ARBA" id="ARBA00023043"/>
    </source>
</evidence>
<organism evidence="4 5">
    <name type="scientific">Oryzias latipes</name>
    <name type="common">Japanese rice fish</name>
    <name type="synonym">Japanese killifish</name>
    <dbReference type="NCBI Taxonomy" id="8090"/>
    <lineage>
        <taxon>Eukaryota</taxon>
        <taxon>Metazoa</taxon>
        <taxon>Chordata</taxon>
        <taxon>Craniata</taxon>
        <taxon>Vertebrata</taxon>
        <taxon>Euteleostomi</taxon>
        <taxon>Actinopterygii</taxon>
        <taxon>Neopterygii</taxon>
        <taxon>Teleostei</taxon>
        <taxon>Neoteleostei</taxon>
        <taxon>Acanthomorphata</taxon>
        <taxon>Ovalentaria</taxon>
        <taxon>Atherinomorphae</taxon>
        <taxon>Beloniformes</taxon>
        <taxon>Adrianichthyidae</taxon>
        <taxon>Oryziinae</taxon>
        <taxon>Oryzias</taxon>
    </lineage>
</organism>
<dbReference type="CTD" id="1031"/>
<proteinExistence type="predicted"/>
<protein>
    <submittedName>
        <fullName evidence="4">Cyclin-dependent kinase inhibitor 2C (p18, inhibits CDK4)</fullName>
    </submittedName>
</protein>
<keyword evidence="5" id="KW-1185">Reference proteome</keyword>
<reference evidence="4 5" key="1">
    <citation type="journal article" date="2007" name="Nature">
        <title>The medaka draft genome and insights into vertebrate genome evolution.</title>
        <authorList>
            <person name="Kasahara M."/>
            <person name="Naruse K."/>
            <person name="Sasaki S."/>
            <person name="Nakatani Y."/>
            <person name="Qu W."/>
            <person name="Ahsan B."/>
            <person name="Yamada T."/>
            <person name="Nagayasu Y."/>
            <person name="Doi K."/>
            <person name="Kasai Y."/>
            <person name="Jindo T."/>
            <person name="Kobayashi D."/>
            <person name="Shimada A."/>
            <person name="Toyoda A."/>
            <person name="Kuroki Y."/>
            <person name="Fujiyama A."/>
            <person name="Sasaki T."/>
            <person name="Shimizu A."/>
            <person name="Asakawa S."/>
            <person name="Shimizu N."/>
            <person name="Hashimoto S."/>
            <person name="Yang J."/>
            <person name="Lee Y."/>
            <person name="Matsushima K."/>
            <person name="Sugano S."/>
            <person name="Sakaizumi M."/>
            <person name="Narita T."/>
            <person name="Ohishi K."/>
            <person name="Haga S."/>
            <person name="Ohta F."/>
            <person name="Nomoto H."/>
            <person name="Nogata K."/>
            <person name="Morishita T."/>
            <person name="Endo T."/>
            <person name="Shin-I T."/>
            <person name="Takeda H."/>
            <person name="Morishita S."/>
            <person name="Kohara Y."/>
        </authorList>
    </citation>
    <scope>NUCLEOTIDE SEQUENCE [LARGE SCALE GENOMIC DNA]</scope>
    <source>
        <strain evidence="4 5">Hd-rR</strain>
    </source>
</reference>
<dbReference type="SMART" id="SM00248">
    <property type="entry name" value="ANK"/>
    <property type="match status" value="3"/>
</dbReference>
<dbReference type="RefSeq" id="XP_020558417.1">
    <property type="nucleotide sequence ID" value="XM_020702758.2"/>
</dbReference>
<feature type="repeat" description="ANK" evidence="3">
    <location>
        <begin position="71"/>
        <end position="103"/>
    </location>
</feature>
<evidence type="ECO:0000313" key="4">
    <source>
        <dbReference type="Ensembl" id="ENSORLP00000033331.1"/>
    </source>
</evidence>
<dbReference type="STRING" id="8090.ENSORLP00000035582"/>
<dbReference type="InterPro" id="IPR002110">
    <property type="entry name" value="Ankyrin_rpt"/>
</dbReference>
<dbReference type="Gene3D" id="1.25.40.20">
    <property type="entry name" value="Ankyrin repeat-containing domain"/>
    <property type="match status" value="1"/>
</dbReference>
<dbReference type="GeneTree" id="ENSGT00940000160194"/>
<accession>A0A3B3HPW2</accession>
<sequence>MASRFLQDELCGASARGELSHVLELLQQGAKVNGPNRFNRSALQVVQLAHSGIVEALLHAGADPNARDPVLKLTVTHDAAREGFVDTVRVLIRHSADVNVVDDRGNLPLHLAAREGHLEVVRLLIGLTANPRAPNAQGSSPWQLAHDFKRKEAAELISAHLRENPISE</sequence>
<dbReference type="OrthoDB" id="163438at2759"/>
<dbReference type="InterPro" id="IPR050776">
    <property type="entry name" value="Ank_Repeat/CDKN_Inhibitor"/>
</dbReference>
<evidence type="ECO:0000313" key="5">
    <source>
        <dbReference type="Proteomes" id="UP000001038"/>
    </source>
</evidence>
<feature type="repeat" description="ANK" evidence="3">
    <location>
        <begin position="104"/>
        <end position="136"/>
    </location>
</feature>
<dbReference type="KEGG" id="ola:101163481"/>
<dbReference type="InterPro" id="IPR036770">
    <property type="entry name" value="Ankyrin_rpt-contain_sf"/>
</dbReference>
<dbReference type="PANTHER" id="PTHR24201">
    <property type="entry name" value="ANK_REP_REGION DOMAIN-CONTAINING PROTEIN"/>
    <property type="match status" value="1"/>
</dbReference>
<dbReference type="Pfam" id="PF12796">
    <property type="entry name" value="Ank_2"/>
    <property type="match status" value="1"/>
</dbReference>
<reference evidence="4" key="2">
    <citation type="submission" date="2025-05" db="UniProtKB">
        <authorList>
            <consortium name="Ensembl"/>
        </authorList>
    </citation>
    <scope>IDENTIFICATION</scope>
    <source>
        <strain evidence="4">Hd-rR</strain>
    </source>
</reference>
<dbReference type="Proteomes" id="UP000001038">
    <property type="component" value="Chromosome 4"/>
</dbReference>
<evidence type="ECO:0000256" key="3">
    <source>
        <dbReference type="PROSITE-ProRule" id="PRU00023"/>
    </source>
</evidence>
<dbReference type="AlphaFoldDB" id="A0A3B3HPW2"/>
<dbReference type="Bgee" id="ENSORLG00000022673">
    <property type="expression patterns" value="Expressed in testis and 1 other cell type or tissue"/>
</dbReference>
<keyword evidence="2 3" id="KW-0040">ANK repeat</keyword>
<dbReference type="PANTHER" id="PTHR24201:SF9">
    <property type="entry name" value="CYCLIN-DEPENDENT KINASE 4 INHIBITOR C"/>
    <property type="match status" value="1"/>
</dbReference>
<gene>
    <name evidence="4" type="primary">CDKN2C</name>
</gene>
<dbReference type="SUPFAM" id="SSF48403">
    <property type="entry name" value="Ankyrin repeat"/>
    <property type="match status" value="1"/>
</dbReference>
<dbReference type="Ensembl" id="ENSORLT00000039914.1">
    <property type="protein sequence ID" value="ENSORLP00000033331.1"/>
    <property type="gene ID" value="ENSORLG00000022673.1"/>
</dbReference>